<proteinExistence type="predicted"/>
<evidence type="ECO:0000313" key="1">
    <source>
        <dbReference type="EMBL" id="KAF4707673.1"/>
    </source>
</evidence>
<dbReference type="Gene3D" id="3.50.50.60">
    <property type="entry name" value="FAD/NAD(P)-binding domain"/>
    <property type="match status" value="1"/>
</dbReference>
<sequence length="86" mass="9534">GMWSRGRFGSWMYEIANQDHSCMLGVEAVDNMLFGTEELTFNYPSLVNGRRNTSLLYRNPNKDAGVKSCSALIAKGLPARKSSSQT</sequence>
<organism evidence="1 2">
    <name type="scientific">Perkinsus olseni</name>
    <name type="common">Perkinsus atlanticus</name>
    <dbReference type="NCBI Taxonomy" id="32597"/>
    <lineage>
        <taxon>Eukaryota</taxon>
        <taxon>Sar</taxon>
        <taxon>Alveolata</taxon>
        <taxon>Perkinsozoa</taxon>
        <taxon>Perkinsea</taxon>
        <taxon>Perkinsida</taxon>
        <taxon>Perkinsidae</taxon>
        <taxon>Perkinsus</taxon>
    </lineage>
</organism>
<protein>
    <submittedName>
        <fullName evidence="1">Uncharacterized protein</fullName>
    </submittedName>
</protein>
<keyword evidence="2" id="KW-1185">Reference proteome</keyword>
<dbReference type="EMBL" id="JABANO010032975">
    <property type="protein sequence ID" value="KAF4707673.1"/>
    <property type="molecule type" value="Genomic_DNA"/>
</dbReference>
<reference evidence="1 2" key="1">
    <citation type="submission" date="2020-04" db="EMBL/GenBank/DDBJ databases">
        <title>Perkinsus olseni comparative genomics.</title>
        <authorList>
            <person name="Bogema D.R."/>
        </authorList>
    </citation>
    <scope>NUCLEOTIDE SEQUENCE [LARGE SCALE GENOMIC DNA]</scope>
    <source>
        <strain evidence="1 2">ATCC PRA-207</strain>
    </source>
</reference>
<comment type="caution">
    <text evidence="1">The sequence shown here is derived from an EMBL/GenBank/DDBJ whole genome shotgun (WGS) entry which is preliminary data.</text>
</comment>
<feature type="non-terminal residue" evidence="1">
    <location>
        <position position="1"/>
    </location>
</feature>
<accession>A0A7J6QH96</accession>
<evidence type="ECO:0000313" key="2">
    <source>
        <dbReference type="Proteomes" id="UP000553632"/>
    </source>
</evidence>
<dbReference type="AlphaFoldDB" id="A0A7J6QH96"/>
<dbReference type="InterPro" id="IPR036188">
    <property type="entry name" value="FAD/NAD-bd_sf"/>
</dbReference>
<gene>
    <name evidence="1" type="ORF">FOZ63_005193</name>
</gene>
<name>A0A7J6QH96_PEROL</name>
<dbReference type="Proteomes" id="UP000553632">
    <property type="component" value="Unassembled WGS sequence"/>
</dbReference>